<feature type="transmembrane region" description="Helical" evidence="1">
    <location>
        <begin position="114"/>
        <end position="135"/>
    </location>
</feature>
<proteinExistence type="predicted"/>
<name>B1FQ07_9BURK</name>
<keyword evidence="1" id="KW-0472">Membrane</keyword>
<evidence type="ECO:0000313" key="3">
    <source>
        <dbReference type="Proteomes" id="UP000005463"/>
    </source>
</evidence>
<dbReference type="EMBL" id="ABLC01000298">
    <property type="protein sequence ID" value="EDT00361.1"/>
    <property type="molecule type" value="Genomic_DNA"/>
</dbReference>
<feature type="transmembrane region" description="Helical" evidence="1">
    <location>
        <begin position="26"/>
        <end position="51"/>
    </location>
</feature>
<gene>
    <name evidence="2" type="ORF">BamIOP4010DRAFT_6118</name>
</gene>
<evidence type="ECO:0000256" key="1">
    <source>
        <dbReference type="SAM" id="Phobius"/>
    </source>
</evidence>
<dbReference type="AntiFam" id="ANF00236">
    <property type="entry name" value="Shadow ORF (opposite sadA)"/>
</dbReference>
<keyword evidence="1" id="KW-0812">Transmembrane</keyword>
<dbReference type="Proteomes" id="UP000005463">
    <property type="component" value="Unassembled WGS sequence"/>
</dbReference>
<evidence type="ECO:0000313" key="2">
    <source>
        <dbReference type="EMBL" id="EDT00361.1"/>
    </source>
</evidence>
<comment type="caution">
    <text evidence="2">The sequence shown here is derived from an EMBL/GenBank/DDBJ whole genome shotgun (WGS) entry which is preliminary data.</text>
</comment>
<accession>B1FQ07</accession>
<sequence>MFGKLPSAPNPSTATKLPGFDSTSRVIRVIFASSFVLAECIASVSCFMLTASVSSTPSLTLTIRRVAPTSPIDTVLAPAATELTPIAMEFMPDARAPEPIASVSTFVAFACEPIATLFLPSALACMPVALTLMYFMLSVPLPRSCLISSLTSLMPLWSWATLTASVAAWPVATFFSATGVDAPAPPSVTLALPAPS</sequence>
<reference evidence="2 3" key="1">
    <citation type="submission" date="2008-03" db="EMBL/GenBank/DDBJ databases">
        <title>Sequencing of the draft genome and assembly of Burkholderia ambifaria IOP40-10.</title>
        <authorList>
            <consortium name="US DOE Joint Genome Institute (JGI-PGF)"/>
            <person name="Copeland A."/>
            <person name="Lucas S."/>
            <person name="Lapidus A."/>
            <person name="Glavina del Rio T."/>
            <person name="Dalin E."/>
            <person name="Tice H."/>
            <person name="Bruce D."/>
            <person name="Goodwin L."/>
            <person name="Pitluck S."/>
            <person name="Larimer F."/>
            <person name="Land M.L."/>
            <person name="Hauser L."/>
            <person name="Tiedje J."/>
            <person name="Richardson P."/>
        </authorList>
    </citation>
    <scope>NUCLEOTIDE SEQUENCE [LARGE SCALE GENOMIC DNA]</scope>
    <source>
        <strain evidence="2 3">IOP40-10</strain>
    </source>
</reference>
<organism evidence="2 3">
    <name type="scientific">Burkholderia ambifaria IOP40-10</name>
    <dbReference type="NCBI Taxonomy" id="396596"/>
    <lineage>
        <taxon>Bacteria</taxon>
        <taxon>Pseudomonadati</taxon>
        <taxon>Pseudomonadota</taxon>
        <taxon>Betaproteobacteria</taxon>
        <taxon>Burkholderiales</taxon>
        <taxon>Burkholderiaceae</taxon>
        <taxon>Burkholderia</taxon>
        <taxon>Burkholderia cepacia complex</taxon>
    </lineage>
</organism>
<feature type="transmembrane region" description="Helical" evidence="1">
    <location>
        <begin position="156"/>
        <end position="177"/>
    </location>
</feature>
<protein>
    <submittedName>
        <fullName evidence="2">Uncharacterized protein</fullName>
    </submittedName>
</protein>
<dbReference type="AlphaFoldDB" id="B1FQ07"/>
<keyword evidence="1" id="KW-1133">Transmembrane helix</keyword>